<evidence type="ECO:0000313" key="4">
    <source>
        <dbReference type="Proteomes" id="UP000095008"/>
    </source>
</evidence>
<keyword evidence="4" id="KW-1185">Reference proteome</keyword>
<feature type="region of interest" description="Disordered" evidence="1">
    <location>
        <begin position="54"/>
        <end position="75"/>
    </location>
</feature>
<keyword evidence="2" id="KW-0472">Membrane</keyword>
<feature type="transmembrane region" description="Helical" evidence="2">
    <location>
        <begin position="25"/>
        <end position="44"/>
    </location>
</feature>
<dbReference type="RefSeq" id="WP_065973598.1">
    <property type="nucleotide sequence ID" value="NZ_LWRY01000110.1"/>
</dbReference>
<dbReference type="AlphaFoldDB" id="A0A1C2JGQ4"/>
<sequence length="75" mass="7979">MADRDENTEHHLHLHKKPEESGKKLTLILVTAFIAFAVLFFILGKFMGGHPAPPIAHPAVPAASSSQAAHQGASS</sequence>
<dbReference type="Proteomes" id="UP000095008">
    <property type="component" value="Unassembled WGS sequence"/>
</dbReference>
<evidence type="ECO:0000256" key="2">
    <source>
        <dbReference type="SAM" id="Phobius"/>
    </source>
</evidence>
<gene>
    <name evidence="3" type="ORF">A6M23_09775</name>
</gene>
<organism evidence="3 4">
    <name type="scientific">Acidithiobacillus thiooxidans</name>
    <name type="common">Thiobacillus thiooxidans</name>
    <dbReference type="NCBI Taxonomy" id="930"/>
    <lineage>
        <taxon>Bacteria</taxon>
        <taxon>Pseudomonadati</taxon>
        <taxon>Pseudomonadota</taxon>
        <taxon>Acidithiobacillia</taxon>
        <taxon>Acidithiobacillales</taxon>
        <taxon>Acidithiobacillaceae</taxon>
        <taxon>Acidithiobacillus</taxon>
    </lineage>
</organism>
<feature type="compositionally biased region" description="Low complexity" evidence="1">
    <location>
        <begin position="57"/>
        <end position="75"/>
    </location>
</feature>
<comment type="caution">
    <text evidence="3">The sequence shown here is derived from an EMBL/GenBank/DDBJ whole genome shotgun (WGS) entry which is preliminary data.</text>
</comment>
<reference evidence="3" key="1">
    <citation type="journal article" date="2016" name="Int. J. Mol. Sci.">
        <title>Comparative genomics of the extreme acidophile Acidithiobacillus thiooxidans reveals intraspecific divergence and niche adaptation.</title>
        <authorList>
            <person name="Zhang X."/>
            <person name="Feng X."/>
            <person name="Tao J."/>
            <person name="Ma L."/>
            <person name="Xiao Y."/>
            <person name="Liang Y."/>
            <person name="Liu X."/>
            <person name="Yin H."/>
        </authorList>
    </citation>
    <scope>NUCLEOTIDE SEQUENCE [LARGE SCALE GENOMIC DNA]</scope>
    <source>
        <strain evidence="3">DXS-W</strain>
    </source>
</reference>
<keyword evidence="2" id="KW-1133">Transmembrane helix</keyword>
<evidence type="ECO:0000313" key="3">
    <source>
        <dbReference type="EMBL" id="OCX72444.1"/>
    </source>
</evidence>
<accession>A0A1C2JGQ4</accession>
<name>A0A1C2JGQ4_ACITH</name>
<dbReference type="EMBL" id="LWRY01000110">
    <property type="protein sequence ID" value="OCX72444.1"/>
    <property type="molecule type" value="Genomic_DNA"/>
</dbReference>
<evidence type="ECO:0000256" key="1">
    <source>
        <dbReference type="SAM" id="MobiDB-lite"/>
    </source>
</evidence>
<keyword evidence="2" id="KW-0812">Transmembrane</keyword>
<proteinExistence type="predicted"/>
<protein>
    <submittedName>
        <fullName evidence="3">Uncharacterized protein</fullName>
    </submittedName>
</protein>